<organism evidence="2 3">
    <name type="scientific">Mucilaginibacter jinjuensis</name>
    <dbReference type="NCBI Taxonomy" id="1176721"/>
    <lineage>
        <taxon>Bacteria</taxon>
        <taxon>Pseudomonadati</taxon>
        <taxon>Bacteroidota</taxon>
        <taxon>Sphingobacteriia</taxon>
        <taxon>Sphingobacteriales</taxon>
        <taxon>Sphingobacteriaceae</taxon>
        <taxon>Mucilaginibacter</taxon>
    </lineage>
</organism>
<proteinExistence type="predicted"/>
<protein>
    <submittedName>
        <fullName evidence="2">Uncharacterized protein</fullName>
    </submittedName>
</protein>
<keyword evidence="1" id="KW-0472">Membrane</keyword>
<accession>A0ABY7TAX1</accession>
<evidence type="ECO:0000313" key="3">
    <source>
        <dbReference type="Proteomes" id="UP001216139"/>
    </source>
</evidence>
<gene>
    <name evidence="2" type="ORF">PQO05_05480</name>
</gene>
<keyword evidence="1" id="KW-0812">Transmembrane</keyword>
<dbReference type="Proteomes" id="UP001216139">
    <property type="component" value="Chromosome"/>
</dbReference>
<reference evidence="2 3" key="1">
    <citation type="submission" date="2023-02" db="EMBL/GenBank/DDBJ databases">
        <title>Genome sequence of Mucilaginibacter jinjuensis strain KACC 16571.</title>
        <authorList>
            <person name="Kim S."/>
            <person name="Heo J."/>
            <person name="Kwon S.-W."/>
        </authorList>
    </citation>
    <scope>NUCLEOTIDE SEQUENCE [LARGE SCALE GENOMIC DNA]</scope>
    <source>
        <strain evidence="2 3">KACC 16571</strain>
    </source>
</reference>
<name>A0ABY7TAX1_9SPHI</name>
<keyword evidence="3" id="KW-1185">Reference proteome</keyword>
<evidence type="ECO:0000256" key="1">
    <source>
        <dbReference type="SAM" id="Phobius"/>
    </source>
</evidence>
<dbReference type="EMBL" id="CP117167">
    <property type="protein sequence ID" value="WCT13384.1"/>
    <property type="molecule type" value="Genomic_DNA"/>
</dbReference>
<feature type="transmembrane region" description="Helical" evidence="1">
    <location>
        <begin position="12"/>
        <end position="28"/>
    </location>
</feature>
<dbReference type="RefSeq" id="WP_273631669.1">
    <property type="nucleotide sequence ID" value="NZ_CP117167.1"/>
</dbReference>
<sequence length="59" mass="7168">MNINRIIIRIRLNLGVFIIQFVYSFYFYDSHRIDSCYAYINKLRPKFELTNGTLAQQEF</sequence>
<evidence type="ECO:0000313" key="2">
    <source>
        <dbReference type="EMBL" id="WCT13384.1"/>
    </source>
</evidence>
<keyword evidence="1" id="KW-1133">Transmembrane helix</keyword>